<dbReference type="InterPro" id="IPR035906">
    <property type="entry name" value="MetI-like_sf"/>
</dbReference>
<gene>
    <name evidence="9" type="ORF">E0F66_11415</name>
</gene>
<keyword evidence="2" id="KW-0813">Transport</keyword>
<dbReference type="GO" id="GO:0055085">
    <property type="term" value="P:transmembrane transport"/>
    <property type="evidence" value="ECO:0007669"/>
    <property type="project" value="InterPro"/>
</dbReference>
<dbReference type="EMBL" id="SJLL01000295">
    <property type="protein sequence ID" value="TYK94453.1"/>
    <property type="molecule type" value="Genomic_DNA"/>
</dbReference>
<evidence type="ECO:0000256" key="2">
    <source>
        <dbReference type="ARBA" id="ARBA00022448"/>
    </source>
</evidence>
<evidence type="ECO:0000256" key="5">
    <source>
        <dbReference type="ARBA" id="ARBA00022989"/>
    </source>
</evidence>
<evidence type="ECO:0000256" key="1">
    <source>
        <dbReference type="ARBA" id="ARBA00004651"/>
    </source>
</evidence>
<dbReference type="PANTHER" id="PTHR43744">
    <property type="entry name" value="ABC TRANSPORTER PERMEASE PROTEIN MG189-RELATED-RELATED"/>
    <property type="match status" value="1"/>
</dbReference>
<reference evidence="9 10" key="1">
    <citation type="submission" date="2019-02" db="EMBL/GenBank/DDBJ databases">
        <title>Novel genomic isolates of S. pyogenes and S. dysgalactiae subsp. equisimilis associated to necrotising fasciitis (NSTI).</title>
        <authorList>
            <person name="Barrantes I."/>
        </authorList>
    </citation>
    <scope>NUCLEOTIDE SEQUENCE [LARGE SCALE GENOMIC DNA]</scope>
    <source>
        <strain evidence="9 10">SPY2028</strain>
    </source>
</reference>
<feature type="non-terminal residue" evidence="9">
    <location>
        <position position="132"/>
    </location>
</feature>
<feature type="transmembrane region" description="Helical" evidence="7">
    <location>
        <begin position="79"/>
        <end position="99"/>
    </location>
</feature>
<accession>A0A5S4TDR6</accession>
<comment type="subcellular location">
    <subcellularLocation>
        <location evidence="1">Cell membrane</location>
        <topology evidence="1">Multi-pass membrane protein</topology>
    </subcellularLocation>
</comment>
<evidence type="ECO:0000313" key="9">
    <source>
        <dbReference type="EMBL" id="TYK94453.1"/>
    </source>
</evidence>
<protein>
    <submittedName>
        <fullName evidence="9">Carbohydrate ABC transporter permease</fullName>
    </submittedName>
</protein>
<feature type="transmembrane region" description="Helical" evidence="7">
    <location>
        <begin position="111"/>
        <end position="129"/>
    </location>
</feature>
<feature type="transmembrane region" description="Helical" evidence="7">
    <location>
        <begin position="14"/>
        <end position="36"/>
    </location>
</feature>
<sequence length="132" mass="15005">MNTHINGISKKGKVLIYGYMLLTILISIFPIAWIFLSSLKADPMKNPGISLPTDFTLEGYINVFTKLHVFTYFWNSFKVVSISVIISIVMISMSSYVIARMEFRGKKLVTSMLYSTLFIPATAMTFPVYRLV</sequence>
<evidence type="ECO:0000256" key="4">
    <source>
        <dbReference type="ARBA" id="ARBA00022692"/>
    </source>
</evidence>
<dbReference type="Proteomes" id="UP000324058">
    <property type="component" value="Unassembled WGS sequence"/>
</dbReference>
<dbReference type="SUPFAM" id="SSF161098">
    <property type="entry name" value="MetI-like"/>
    <property type="match status" value="1"/>
</dbReference>
<organism evidence="9 10">
    <name type="scientific">Streptococcus pyogenes</name>
    <dbReference type="NCBI Taxonomy" id="1314"/>
    <lineage>
        <taxon>Bacteria</taxon>
        <taxon>Bacillati</taxon>
        <taxon>Bacillota</taxon>
        <taxon>Bacilli</taxon>
        <taxon>Lactobacillales</taxon>
        <taxon>Streptococcaceae</taxon>
        <taxon>Streptococcus</taxon>
    </lineage>
</organism>
<dbReference type="PROSITE" id="PS50928">
    <property type="entry name" value="ABC_TM1"/>
    <property type="match status" value="1"/>
</dbReference>
<evidence type="ECO:0000256" key="7">
    <source>
        <dbReference type="SAM" id="Phobius"/>
    </source>
</evidence>
<keyword evidence="3" id="KW-1003">Cell membrane</keyword>
<keyword evidence="6 7" id="KW-0472">Membrane</keyword>
<keyword evidence="5 7" id="KW-1133">Transmembrane helix</keyword>
<dbReference type="AlphaFoldDB" id="A0A5S4TDR6"/>
<dbReference type="InterPro" id="IPR000515">
    <property type="entry name" value="MetI-like"/>
</dbReference>
<evidence type="ECO:0000256" key="3">
    <source>
        <dbReference type="ARBA" id="ARBA00022475"/>
    </source>
</evidence>
<dbReference type="Gene3D" id="1.10.3720.10">
    <property type="entry name" value="MetI-like"/>
    <property type="match status" value="1"/>
</dbReference>
<name>A0A5S4TDR6_STRPY</name>
<evidence type="ECO:0000256" key="6">
    <source>
        <dbReference type="ARBA" id="ARBA00023136"/>
    </source>
</evidence>
<proteinExistence type="predicted"/>
<feature type="domain" description="ABC transmembrane type-1" evidence="8">
    <location>
        <begin position="73"/>
        <end position="132"/>
    </location>
</feature>
<keyword evidence="4 7" id="KW-0812">Transmembrane</keyword>
<dbReference type="GO" id="GO:0005886">
    <property type="term" value="C:plasma membrane"/>
    <property type="evidence" value="ECO:0007669"/>
    <property type="project" value="UniProtKB-SubCell"/>
</dbReference>
<dbReference type="PANTHER" id="PTHR43744:SF8">
    <property type="entry name" value="SN-GLYCEROL-3-PHOSPHATE TRANSPORT SYSTEM PERMEASE PROTEIN UGPE"/>
    <property type="match status" value="1"/>
</dbReference>
<dbReference type="OrthoDB" id="9771544at2"/>
<evidence type="ECO:0000259" key="8">
    <source>
        <dbReference type="PROSITE" id="PS50928"/>
    </source>
</evidence>
<comment type="caution">
    <text evidence="9">The sequence shown here is derived from an EMBL/GenBank/DDBJ whole genome shotgun (WGS) entry which is preliminary data.</text>
</comment>
<evidence type="ECO:0000313" key="10">
    <source>
        <dbReference type="Proteomes" id="UP000324058"/>
    </source>
</evidence>